<dbReference type="InterPro" id="IPR011051">
    <property type="entry name" value="RmlC_Cupin_sf"/>
</dbReference>
<dbReference type="InParanoid" id="B7GAB8"/>
<dbReference type="Gene3D" id="2.60.120.10">
    <property type="entry name" value="Jelly Rolls"/>
    <property type="match status" value="1"/>
</dbReference>
<dbReference type="GO" id="GO:0019237">
    <property type="term" value="F:centromeric DNA binding"/>
    <property type="evidence" value="ECO:0007669"/>
    <property type="project" value="InterPro"/>
</dbReference>
<protein>
    <recommendedName>
        <fullName evidence="7">Mif2/CENP-C cupin domain-containing protein</fullName>
    </recommendedName>
</protein>
<dbReference type="GO" id="GO:0005634">
    <property type="term" value="C:nucleus"/>
    <property type="evidence" value="ECO:0007669"/>
    <property type="project" value="UniProtKB-SubCell"/>
</dbReference>
<name>B7GAB8_PHATC</name>
<dbReference type="eggNOG" id="ENOG502RU66">
    <property type="taxonomic scope" value="Eukaryota"/>
</dbReference>
<accession>B7GAB8</accession>
<dbReference type="HOGENOM" id="CLU_413619_0_0_1"/>
<feature type="region of interest" description="Disordered" evidence="4">
    <location>
        <begin position="116"/>
        <end position="406"/>
    </location>
</feature>
<dbReference type="RefSeq" id="XP_002184047.1">
    <property type="nucleotide sequence ID" value="XM_002184011.1"/>
</dbReference>
<dbReference type="GO" id="GO:0051455">
    <property type="term" value="P:spindle attachment to meiosis I kinetochore"/>
    <property type="evidence" value="ECO:0007669"/>
    <property type="project" value="TreeGrafter"/>
</dbReference>
<evidence type="ECO:0000256" key="2">
    <source>
        <dbReference type="ARBA" id="ARBA00010291"/>
    </source>
</evidence>
<dbReference type="GO" id="GO:0051315">
    <property type="term" value="P:attachment of mitotic spindle microtubules to kinetochore"/>
    <property type="evidence" value="ECO:0007669"/>
    <property type="project" value="TreeGrafter"/>
</dbReference>
<dbReference type="GO" id="GO:0051382">
    <property type="term" value="P:kinetochore assembly"/>
    <property type="evidence" value="ECO:0007669"/>
    <property type="project" value="InterPro"/>
</dbReference>
<evidence type="ECO:0000313" key="5">
    <source>
        <dbReference type="EMBL" id="EEC44225.1"/>
    </source>
</evidence>
<evidence type="ECO:0000256" key="3">
    <source>
        <dbReference type="ARBA" id="ARBA00023242"/>
    </source>
</evidence>
<evidence type="ECO:0000256" key="1">
    <source>
        <dbReference type="ARBA" id="ARBA00004123"/>
    </source>
</evidence>
<dbReference type="AlphaFoldDB" id="B7GAB8"/>
<dbReference type="KEGG" id="pti:PHATRDRAFT_49354"/>
<feature type="compositionally biased region" description="Acidic residues" evidence="4">
    <location>
        <begin position="266"/>
        <end position="283"/>
    </location>
</feature>
<evidence type="ECO:0000256" key="4">
    <source>
        <dbReference type="SAM" id="MobiDB-lite"/>
    </source>
</evidence>
<feature type="compositionally biased region" description="Basic residues" evidence="4">
    <location>
        <begin position="353"/>
        <end position="365"/>
    </location>
</feature>
<comment type="subcellular location">
    <subcellularLocation>
        <location evidence="1">Nucleus</location>
    </subcellularLocation>
</comment>
<gene>
    <name evidence="5" type="ORF">PHATRDRAFT_49354</name>
</gene>
<dbReference type="PANTHER" id="PTHR16684:SF11">
    <property type="entry name" value="CENTROMERE PROTEIN C"/>
    <property type="match status" value="1"/>
</dbReference>
<dbReference type="InterPro" id="IPR028386">
    <property type="entry name" value="CENP-C/Mif2/cnp3"/>
</dbReference>
<dbReference type="InterPro" id="IPR014710">
    <property type="entry name" value="RmlC-like_jellyroll"/>
</dbReference>
<dbReference type="PANTHER" id="PTHR16684">
    <property type="entry name" value="CENTROMERE PROTEIN C"/>
    <property type="match status" value="1"/>
</dbReference>
<feature type="compositionally biased region" description="Polar residues" evidence="4">
    <location>
        <begin position="159"/>
        <end position="171"/>
    </location>
</feature>
<dbReference type="SUPFAM" id="SSF51182">
    <property type="entry name" value="RmlC-like cupins"/>
    <property type="match status" value="1"/>
</dbReference>
<evidence type="ECO:0000313" key="6">
    <source>
        <dbReference type="Proteomes" id="UP000000759"/>
    </source>
</evidence>
<dbReference type="GO" id="GO:0000776">
    <property type="term" value="C:kinetochore"/>
    <property type="evidence" value="ECO:0007669"/>
    <property type="project" value="InterPro"/>
</dbReference>
<keyword evidence="3" id="KW-0539">Nucleus</keyword>
<reference evidence="5 6" key="1">
    <citation type="journal article" date="2008" name="Nature">
        <title>The Phaeodactylum genome reveals the evolutionary history of diatom genomes.</title>
        <authorList>
            <person name="Bowler C."/>
            <person name="Allen A.E."/>
            <person name="Badger J.H."/>
            <person name="Grimwood J."/>
            <person name="Jabbari K."/>
            <person name="Kuo A."/>
            <person name="Maheswari U."/>
            <person name="Martens C."/>
            <person name="Maumus F."/>
            <person name="Otillar R.P."/>
            <person name="Rayko E."/>
            <person name="Salamov A."/>
            <person name="Vandepoele K."/>
            <person name="Beszteri B."/>
            <person name="Gruber A."/>
            <person name="Heijde M."/>
            <person name="Katinka M."/>
            <person name="Mock T."/>
            <person name="Valentin K."/>
            <person name="Verret F."/>
            <person name="Berges J.A."/>
            <person name="Brownlee C."/>
            <person name="Cadoret J.P."/>
            <person name="Chiovitti A."/>
            <person name="Choi C.J."/>
            <person name="Coesel S."/>
            <person name="De Martino A."/>
            <person name="Detter J.C."/>
            <person name="Durkin C."/>
            <person name="Falciatore A."/>
            <person name="Fournet J."/>
            <person name="Haruta M."/>
            <person name="Huysman M.J."/>
            <person name="Jenkins B.D."/>
            <person name="Jiroutova K."/>
            <person name="Jorgensen R.E."/>
            <person name="Joubert Y."/>
            <person name="Kaplan A."/>
            <person name="Kroger N."/>
            <person name="Kroth P.G."/>
            <person name="La Roche J."/>
            <person name="Lindquist E."/>
            <person name="Lommer M."/>
            <person name="Martin-Jezequel V."/>
            <person name="Lopez P.J."/>
            <person name="Lucas S."/>
            <person name="Mangogna M."/>
            <person name="McGinnis K."/>
            <person name="Medlin L.K."/>
            <person name="Montsant A."/>
            <person name="Oudot-Le Secq M.P."/>
            <person name="Napoli C."/>
            <person name="Obornik M."/>
            <person name="Parker M.S."/>
            <person name="Petit J.L."/>
            <person name="Porcel B.M."/>
            <person name="Poulsen N."/>
            <person name="Robison M."/>
            <person name="Rychlewski L."/>
            <person name="Rynearson T.A."/>
            <person name="Schmutz J."/>
            <person name="Shapiro H."/>
            <person name="Siaut M."/>
            <person name="Stanley M."/>
            <person name="Sussman M.R."/>
            <person name="Taylor A.R."/>
            <person name="Vardi A."/>
            <person name="von Dassow P."/>
            <person name="Vyverman W."/>
            <person name="Willis A."/>
            <person name="Wyrwicz L.S."/>
            <person name="Rokhsar D.S."/>
            <person name="Weissenbach J."/>
            <person name="Armbrust E.V."/>
            <person name="Green B.R."/>
            <person name="Van de Peer Y."/>
            <person name="Grigoriev I.V."/>
        </authorList>
    </citation>
    <scope>NUCLEOTIDE SEQUENCE [LARGE SCALE GENOMIC DNA]</scope>
    <source>
        <strain evidence="5 6">CCAP 1055/1</strain>
    </source>
</reference>
<proteinExistence type="inferred from homology"/>
<dbReference type="EMBL" id="CM000624">
    <property type="protein sequence ID" value="EEC44225.1"/>
    <property type="molecule type" value="Genomic_DNA"/>
</dbReference>
<comment type="similarity">
    <text evidence="2">Belongs to the CENP-C/MIF2 family.</text>
</comment>
<reference evidence="6" key="2">
    <citation type="submission" date="2008-08" db="EMBL/GenBank/DDBJ databases">
        <authorList>
            <consortium name="Diatom Consortium"/>
            <person name="Grigoriev I."/>
            <person name="Grimwood J."/>
            <person name="Kuo A."/>
            <person name="Otillar R.P."/>
            <person name="Salamov A."/>
            <person name="Detter J.C."/>
            <person name="Lindquist E."/>
            <person name="Shapiro H."/>
            <person name="Lucas S."/>
            <person name="Glavina del Rio T."/>
            <person name="Pitluck S."/>
            <person name="Rokhsar D."/>
            <person name="Bowler C."/>
        </authorList>
    </citation>
    <scope>GENOME REANNOTATION</scope>
    <source>
        <strain evidence="6">CCAP 1055/1</strain>
    </source>
</reference>
<dbReference type="Proteomes" id="UP000000759">
    <property type="component" value="Chromosome 22"/>
</dbReference>
<dbReference type="PaxDb" id="2850-Phatr49354"/>
<dbReference type="GeneID" id="7195759"/>
<feature type="compositionally biased region" description="Acidic residues" evidence="4">
    <location>
        <begin position="226"/>
        <end position="235"/>
    </location>
</feature>
<organism evidence="5 6">
    <name type="scientific">Phaeodactylum tricornutum (strain CCAP 1055/1)</name>
    <dbReference type="NCBI Taxonomy" id="556484"/>
    <lineage>
        <taxon>Eukaryota</taxon>
        <taxon>Sar</taxon>
        <taxon>Stramenopiles</taxon>
        <taxon>Ochrophyta</taxon>
        <taxon>Bacillariophyta</taxon>
        <taxon>Bacillariophyceae</taxon>
        <taxon>Bacillariophycidae</taxon>
        <taxon>Naviculales</taxon>
        <taxon>Phaeodactylaceae</taxon>
        <taxon>Phaeodactylum</taxon>
    </lineage>
</organism>
<dbReference type="OrthoDB" id="1939643at2759"/>
<feature type="compositionally biased region" description="Basic and acidic residues" evidence="4">
    <location>
        <begin position="301"/>
        <end position="326"/>
    </location>
</feature>
<sequence length="664" mass="74167">MDSERAPETVASRSNEPATVWYSTVRRTKLPRELNNESLLTNTMAKRKALIAVERQKTVPMTSNNTASTSLRGRRTGVIFSSQDDAPLRVDSDGMENADAFFESARTPPAIAVTRKEKENRPQKHLRFSLDSHGTSGSHGFFDKGALRRSQATRRREQWSPSELSKVSTAPPSVDRTREAAVLEEDVEQTRKGDDLDDEEGADAVFENRHAPGSPGANDLVVTNDPFDDDGDDMIPEPPPDSPTPDDDLTQEDDHMEAPTQNESDFPVDMDDDDDLVDDDNEGDGFQMAGSPVPETPDNALTERRLVEEKRFEEKRLKKKRKEEIKLAAMKAFNAANKSSSEADSDDQDAKTPKRKTKGQKKKTSRNAVFSPKGIPTGPREYNAVPVSELKQSPPAEAKKWRRSRRARTKPLDFWKNERIVYGPNDFDDDEYVGVKNMPVPIAFSLAQPTPYKKRKAPVWIDSDKAIALKKHRVAESSAVSIEEEPFDSSKLRKKYDYMNGQDANLWDDGTHEQVFTKAVAFHDELEERKLPLSKLRAKSDGKVVGRAAQAFNIHTEGDYVGYIMGNLTLPPKAIKDPESVGPCAQTFTVVSGQKGAIEIAYGAPSEEEGLLDDETAQRFLLGPRDMFRIPPGNCYRLQNHSKTSECYMTWTIIRAPVNPAESP</sequence>
<evidence type="ECO:0008006" key="7">
    <source>
        <dbReference type="Google" id="ProtNLM"/>
    </source>
</evidence>
<keyword evidence="6" id="KW-1185">Reference proteome</keyword>